<evidence type="ECO:0000313" key="1">
    <source>
        <dbReference type="EMBL" id="CAG8721346.1"/>
    </source>
</evidence>
<protein>
    <submittedName>
        <fullName evidence="1">469_t:CDS:1</fullName>
    </submittedName>
</protein>
<sequence length="242" mass="27906">NSEIGKALTAVGIWGSRMIEYIQFFKDFYEALEWCENVLLKEHYRRPSIAAIANQPYTSMNQTTRQTPPKSISSPRNDLIQTADKTTQHDENARLNNKPTSILMETFEDNADKDEKFFSNLASYFHKVNVRPGEVLWKQGDTPDCLYLVERGILRAHWRATEDVHERPVECILPGTLAGELGFFTKRKRGATLYADKECKECVLWQMKTEDYDELLDKDPKVANDFIRLALNFSAERLSAMT</sequence>
<accession>A0ACA9PUB5</accession>
<dbReference type="Proteomes" id="UP000789525">
    <property type="component" value="Unassembled WGS sequence"/>
</dbReference>
<evidence type="ECO:0000313" key="2">
    <source>
        <dbReference type="Proteomes" id="UP000789525"/>
    </source>
</evidence>
<comment type="caution">
    <text evidence="1">The sequence shown here is derived from an EMBL/GenBank/DDBJ whole genome shotgun (WGS) entry which is preliminary data.</text>
</comment>
<reference evidence="1" key="1">
    <citation type="submission" date="2021-06" db="EMBL/GenBank/DDBJ databases">
        <authorList>
            <person name="Kallberg Y."/>
            <person name="Tangrot J."/>
            <person name="Rosling A."/>
        </authorList>
    </citation>
    <scope>NUCLEOTIDE SEQUENCE</scope>
    <source>
        <strain evidence="1">CL356</strain>
    </source>
</reference>
<feature type="non-terminal residue" evidence="1">
    <location>
        <position position="1"/>
    </location>
</feature>
<keyword evidence="2" id="KW-1185">Reference proteome</keyword>
<name>A0ACA9PUB5_9GLOM</name>
<organism evidence="1 2">
    <name type="scientific">Acaulospora colombiana</name>
    <dbReference type="NCBI Taxonomy" id="27376"/>
    <lineage>
        <taxon>Eukaryota</taxon>
        <taxon>Fungi</taxon>
        <taxon>Fungi incertae sedis</taxon>
        <taxon>Mucoromycota</taxon>
        <taxon>Glomeromycotina</taxon>
        <taxon>Glomeromycetes</taxon>
        <taxon>Diversisporales</taxon>
        <taxon>Acaulosporaceae</taxon>
        <taxon>Acaulospora</taxon>
    </lineage>
</organism>
<dbReference type="EMBL" id="CAJVPT010038885">
    <property type="protein sequence ID" value="CAG8721346.1"/>
    <property type="molecule type" value="Genomic_DNA"/>
</dbReference>
<gene>
    <name evidence="1" type="ORF">ACOLOM_LOCUS11154</name>
</gene>
<proteinExistence type="predicted"/>
<feature type="non-terminal residue" evidence="1">
    <location>
        <position position="242"/>
    </location>
</feature>